<dbReference type="PANTHER" id="PTHR43072">
    <property type="entry name" value="N-ACETYLTRANSFERASE"/>
    <property type="match status" value="1"/>
</dbReference>
<dbReference type="InterPro" id="IPR016181">
    <property type="entry name" value="Acyl_CoA_acyltransferase"/>
</dbReference>
<gene>
    <name evidence="2" type="ORF">EG028_15325</name>
</gene>
<reference evidence="3" key="1">
    <citation type="submission" date="2018-11" db="EMBL/GenBank/DDBJ databases">
        <title>Chitinophaga lutea sp.nov., isolate from arsenic contaminated soil.</title>
        <authorList>
            <person name="Zong Y."/>
        </authorList>
    </citation>
    <scope>NUCLEOTIDE SEQUENCE [LARGE SCALE GENOMIC DNA]</scope>
    <source>
        <strain evidence="3">YLT18</strain>
    </source>
</reference>
<dbReference type="CDD" id="cd04301">
    <property type="entry name" value="NAT_SF"/>
    <property type="match status" value="1"/>
</dbReference>
<dbReference type="PROSITE" id="PS51186">
    <property type="entry name" value="GNAT"/>
    <property type="match status" value="1"/>
</dbReference>
<evidence type="ECO:0000313" key="2">
    <source>
        <dbReference type="EMBL" id="RPD40029.1"/>
    </source>
</evidence>
<proteinExistence type="predicted"/>
<dbReference type="RefSeq" id="WP_120517389.1">
    <property type="nucleotide sequence ID" value="NZ_QXZY01000009.1"/>
</dbReference>
<dbReference type="InterPro" id="IPR000182">
    <property type="entry name" value="GNAT_dom"/>
</dbReference>
<dbReference type="SUPFAM" id="SSF55729">
    <property type="entry name" value="Acyl-CoA N-acyltransferases (Nat)"/>
    <property type="match status" value="1"/>
</dbReference>
<dbReference type="Proteomes" id="UP000279089">
    <property type="component" value="Unassembled WGS sequence"/>
</dbReference>
<keyword evidence="2" id="KW-0808">Transferase</keyword>
<accession>A0A3N4MKB9</accession>
<dbReference type="AlphaFoldDB" id="A0A3N4MKB9"/>
<evidence type="ECO:0000313" key="3">
    <source>
        <dbReference type="Proteomes" id="UP000279089"/>
    </source>
</evidence>
<dbReference type="GO" id="GO:0016747">
    <property type="term" value="F:acyltransferase activity, transferring groups other than amino-acyl groups"/>
    <property type="evidence" value="ECO:0007669"/>
    <property type="project" value="InterPro"/>
</dbReference>
<dbReference type="OrthoDB" id="948250at2"/>
<dbReference type="EMBL" id="RMBX01000008">
    <property type="protein sequence ID" value="RPD40029.1"/>
    <property type="molecule type" value="Genomic_DNA"/>
</dbReference>
<dbReference type="Gene3D" id="3.40.630.30">
    <property type="match status" value="1"/>
</dbReference>
<organism evidence="2 3">
    <name type="scientific">Chitinophaga barathri</name>
    <dbReference type="NCBI Taxonomy" id="1647451"/>
    <lineage>
        <taxon>Bacteria</taxon>
        <taxon>Pseudomonadati</taxon>
        <taxon>Bacteroidota</taxon>
        <taxon>Chitinophagia</taxon>
        <taxon>Chitinophagales</taxon>
        <taxon>Chitinophagaceae</taxon>
        <taxon>Chitinophaga</taxon>
    </lineage>
</organism>
<feature type="domain" description="N-acetyltransferase" evidence="1">
    <location>
        <begin position="26"/>
        <end position="179"/>
    </location>
</feature>
<keyword evidence="3" id="KW-1185">Reference proteome</keyword>
<evidence type="ECO:0000259" key="1">
    <source>
        <dbReference type="PROSITE" id="PS51186"/>
    </source>
</evidence>
<name>A0A3N4MKB9_9BACT</name>
<comment type="caution">
    <text evidence="2">The sequence shown here is derived from an EMBL/GenBank/DDBJ whole genome shotgun (WGS) entry which is preliminary data.</text>
</comment>
<protein>
    <submittedName>
        <fullName evidence="2">GNAT family N-acetyltransferase</fullName>
    </submittedName>
</protein>
<dbReference type="Pfam" id="PF00583">
    <property type="entry name" value="Acetyltransf_1"/>
    <property type="match status" value="1"/>
</dbReference>
<sequence length="181" mass="20851">MHHFLPNGKQLVIRQPGIADAAGCLACFQQFTGETDFLLFTHEEAMKMDLKEEEGFIRSYLERPENLLLVADVEGEIVGIFSLNRSRFKKQYHMALMGLAVLHKYWNMGIGRRLLTAGIRWAEKHPQLTTIHFEVLATNERAIQLYRNFNFIEHGRIPKGIRQPNGDWVDLVVMSKNLKSA</sequence>